<sequence length="216" mass="23588">MAILSIQNISKSYAGTDRKIQVLKACSLELDSGKIHAIVGPSGCGKSTLLMLCGGLIQPDDGQIVMGGKNLLELSPLHRASRVGFVFQRFHLIPYLNVEQNIMASCVARPVEDADARCEELMKRLGLDHRRGHIPARLSAGEQQRVALGRALMNRPSLLVADEPTGNLDEENTALLLDLMRDFTEQGGLVLMATHDSAVAGKADYKYVYQDGVFTR</sequence>
<keyword evidence="3" id="KW-0547">Nucleotide-binding</keyword>
<comment type="similarity">
    <text evidence="1">Belongs to the ABC transporter superfamily.</text>
</comment>
<evidence type="ECO:0000256" key="3">
    <source>
        <dbReference type="ARBA" id="ARBA00022741"/>
    </source>
</evidence>
<dbReference type="GO" id="GO:0005886">
    <property type="term" value="C:plasma membrane"/>
    <property type="evidence" value="ECO:0007669"/>
    <property type="project" value="TreeGrafter"/>
</dbReference>
<evidence type="ECO:0000259" key="5">
    <source>
        <dbReference type="PROSITE" id="PS50893"/>
    </source>
</evidence>
<dbReference type="Gene3D" id="3.40.50.300">
    <property type="entry name" value="P-loop containing nucleotide triphosphate hydrolases"/>
    <property type="match status" value="1"/>
</dbReference>
<dbReference type="RefSeq" id="WP_168433444.1">
    <property type="nucleotide sequence ID" value="NZ_CAAHFH010000002.1"/>
</dbReference>
<keyword evidence="2" id="KW-0813">Transport</keyword>
<organism evidence="6 7">
    <name type="scientific">Pontiella sulfatireligans</name>
    <dbReference type="NCBI Taxonomy" id="2750658"/>
    <lineage>
        <taxon>Bacteria</taxon>
        <taxon>Pseudomonadati</taxon>
        <taxon>Kiritimatiellota</taxon>
        <taxon>Kiritimatiellia</taxon>
        <taxon>Kiritimatiellales</taxon>
        <taxon>Pontiellaceae</taxon>
        <taxon>Pontiella</taxon>
    </lineage>
</organism>
<evidence type="ECO:0000256" key="2">
    <source>
        <dbReference type="ARBA" id="ARBA00022448"/>
    </source>
</evidence>
<protein>
    <submittedName>
        <fullName evidence="6">Lipoprotein-releasing system ATP-binding protein LolD</fullName>
    </submittedName>
</protein>
<evidence type="ECO:0000256" key="4">
    <source>
        <dbReference type="ARBA" id="ARBA00022840"/>
    </source>
</evidence>
<dbReference type="GO" id="GO:0005524">
    <property type="term" value="F:ATP binding"/>
    <property type="evidence" value="ECO:0007669"/>
    <property type="project" value="UniProtKB-KW"/>
</dbReference>
<keyword evidence="7" id="KW-1185">Reference proteome</keyword>
<dbReference type="InterPro" id="IPR015854">
    <property type="entry name" value="ABC_transpr_LolD-like"/>
</dbReference>
<dbReference type="GO" id="GO:0016887">
    <property type="term" value="F:ATP hydrolysis activity"/>
    <property type="evidence" value="ECO:0007669"/>
    <property type="project" value="InterPro"/>
</dbReference>
<dbReference type="AlphaFoldDB" id="A0A6C2UNU6"/>
<dbReference type="PROSITE" id="PS00211">
    <property type="entry name" value="ABC_TRANSPORTER_1"/>
    <property type="match status" value="1"/>
</dbReference>
<gene>
    <name evidence="6" type="primary">lolD_3</name>
    <name evidence="6" type="ORF">SCARR_03938</name>
</gene>
<dbReference type="InterPro" id="IPR017911">
    <property type="entry name" value="MacB-like_ATP-bd"/>
</dbReference>
<keyword evidence="6" id="KW-0449">Lipoprotein</keyword>
<dbReference type="PANTHER" id="PTHR24220:SF689">
    <property type="entry name" value="LIPOPROTEIN-RELEASING SYSTEM ATP-BINDING PROTEIN LOLD"/>
    <property type="match status" value="1"/>
</dbReference>
<evidence type="ECO:0000313" key="6">
    <source>
        <dbReference type="EMBL" id="VGO21858.1"/>
    </source>
</evidence>
<dbReference type="InterPro" id="IPR017871">
    <property type="entry name" value="ABC_transporter-like_CS"/>
</dbReference>
<dbReference type="InterPro" id="IPR003439">
    <property type="entry name" value="ABC_transporter-like_ATP-bd"/>
</dbReference>
<dbReference type="EMBL" id="CAAHFH010000002">
    <property type="protein sequence ID" value="VGO21858.1"/>
    <property type="molecule type" value="Genomic_DNA"/>
</dbReference>
<dbReference type="Pfam" id="PF00005">
    <property type="entry name" value="ABC_tran"/>
    <property type="match status" value="1"/>
</dbReference>
<dbReference type="SMART" id="SM00382">
    <property type="entry name" value="AAA"/>
    <property type="match status" value="1"/>
</dbReference>
<dbReference type="GO" id="GO:0022857">
    <property type="term" value="F:transmembrane transporter activity"/>
    <property type="evidence" value="ECO:0007669"/>
    <property type="project" value="TreeGrafter"/>
</dbReference>
<evidence type="ECO:0000313" key="7">
    <source>
        <dbReference type="Proteomes" id="UP000346198"/>
    </source>
</evidence>
<accession>A0A6C2UNU6</accession>
<dbReference type="CDD" id="cd03255">
    <property type="entry name" value="ABC_MJ0796_LolCDE_FtsE"/>
    <property type="match status" value="1"/>
</dbReference>
<dbReference type="SUPFAM" id="SSF52540">
    <property type="entry name" value="P-loop containing nucleoside triphosphate hydrolases"/>
    <property type="match status" value="1"/>
</dbReference>
<name>A0A6C2UNU6_9BACT</name>
<proteinExistence type="inferred from homology"/>
<dbReference type="Proteomes" id="UP000346198">
    <property type="component" value="Unassembled WGS sequence"/>
</dbReference>
<dbReference type="InterPro" id="IPR003593">
    <property type="entry name" value="AAA+_ATPase"/>
</dbReference>
<keyword evidence="4 6" id="KW-0067">ATP-binding</keyword>
<reference evidence="6 7" key="1">
    <citation type="submission" date="2019-04" db="EMBL/GenBank/DDBJ databases">
        <authorList>
            <person name="Van Vliet M D."/>
        </authorList>
    </citation>
    <scope>NUCLEOTIDE SEQUENCE [LARGE SCALE GENOMIC DNA]</scope>
    <source>
        <strain evidence="6 7">F21</strain>
    </source>
</reference>
<dbReference type="InterPro" id="IPR027417">
    <property type="entry name" value="P-loop_NTPase"/>
</dbReference>
<evidence type="ECO:0000256" key="1">
    <source>
        <dbReference type="ARBA" id="ARBA00005417"/>
    </source>
</evidence>
<dbReference type="PROSITE" id="PS50893">
    <property type="entry name" value="ABC_TRANSPORTER_2"/>
    <property type="match status" value="1"/>
</dbReference>
<feature type="domain" description="ABC transporter" evidence="5">
    <location>
        <begin position="4"/>
        <end position="215"/>
    </location>
</feature>
<dbReference type="PANTHER" id="PTHR24220">
    <property type="entry name" value="IMPORT ATP-BINDING PROTEIN"/>
    <property type="match status" value="1"/>
</dbReference>